<evidence type="ECO:0000313" key="3">
    <source>
        <dbReference type="Proteomes" id="UP001597479"/>
    </source>
</evidence>
<dbReference type="PANTHER" id="PTHR41775:SF1">
    <property type="entry name" value="PEPTIDASE M6-LIKE DOMAIN-CONTAINING PROTEIN"/>
    <property type="match status" value="1"/>
</dbReference>
<dbReference type="EMBL" id="JBHUOG010000002">
    <property type="protein sequence ID" value="MFD2795517.1"/>
    <property type="molecule type" value="Genomic_DNA"/>
</dbReference>
<feature type="signal peptide" evidence="1">
    <location>
        <begin position="1"/>
        <end position="37"/>
    </location>
</feature>
<evidence type="ECO:0000313" key="2">
    <source>
        <dbReference type="EMBL" id="MFD2795517.1"/>
    </source>
</evidence>
<dbReference type="PANTHER" id="PTHR41775">
    <property type="entry name" value="SECRETED PROTEIN-RELATED"/>
    <property type="match status" value="1"/>
</dbReference>
<keyword evidence="3" id="KW-1185">Reference proteome</keyword>
<protein>
    <recommendedName>
        <fullName evidence="4">M6 family metalloprotease-like protein</fullName>
    </recommendedName>
</protein>
<comment type="caution">
    <text evidence="2">The sequence shown here is derived from an EMBL/GenBank/DDBJ whole genome shotgun (WGS) entry which is preliminary data.</text>
</comment>
<sequence length="417" mass="43387">MHTTRPARNVRALPIGAVAALAAVALGAGPVAAPASAATESSAATTTTAATAAAATSASVDGCRLPAAVDGLGSGFPLDEQALPATGTLKAAMLFVDFEDHPAPAGSLGEAEANLAPGVEYLEQVSGGRLDVTTTASDGWVRMPEPSTAYPFERGLTYEDHVRYIGDAVAAADATYDFSDVDVVWVSATREAPNITYSPTTNFLDVTADGNHLTHAVTFGYDQWRWGGLVLAHETGHTLGLPDLYLFEAPPEDPGNWHAAAGGWDLMGLISGQGPEFLGWHRWQLGWLDDDQVVCADPGRTTTARLNPVARSADAPSWQDAMVVYPLSETRVVVVENRRPVGYDEGIAAGGALVYTVDTSVRSGHGPVRVVDSTPGSADGLDDAPFAPGTSWTEPTTGAVLSFHAGPGDTSRVTIKP</sequence>
<evidence type="ECO:0008006" key="4">
    <source>
        <dbReference type="Google" id="ProtNLM"/>
    </source>
</evidence>
<dbReference type="Proteomes" id="UP001597479">
    <property type="component" value="Unassembled WGS sequence"/>
</dbReference>
<keyword evidence="1" id="KW-0732">Signal</keyword>
<evidence type="ECO:0000256" key="1">
    <source>
        <dbReference type="SAM" id="SignalP"/>
    </source>
</evidence>
<name>A0ABW5VX43_9MICO</name>
<reference evidence="3" key="1">
    <citation type="journal article" date="2019" name="Int. J. Syst. Evol. Microbiol.">
        <title>The Global Catalogue of Microorganisms (GCM) 10K type strain sequencing project: providing services to taxonomists for standard genome sequencing and annotation.</title>
        <authorList>
            <consortium name="The Broad Institute Genomics Platform"/>
            <consortium name="The Broad Institute Genome Sequencing Center for Infectious Disease"/>
            <person name="Wu L."/>
            <person name="Ma J."/>
        </authorList>
    </citation>
    <scope>NUCLEOTIDE SEQUENCE [LARGE SCALE GENOMIC DNA]</scope>
    <source>
        <strain evidence="3">CCM 7044</strain>
    </source>
</reference>
<organism evidence="2 3">
    <name type="scientific">Promicromonospora vindobonensis</name>
    <dbReference type="NCBI Taxonomy" id="195748"/>
    <lineage>
        <taxon>Bacteria</taxon>
        <taxon>Bacillati</taxon>
        <taxon>Actinomycetota</taxon>
        <taxon>Actinomycetes</taxon>
        <taxon>Micrococcales</taxon>
        <taxon>Promicromonosporaceae</taxon>
        <taxon>Promicromonospora</taxon>
    </lineage>
</organism>
<gene>
    <name evidence="2" type="ORF">ACFS27_18305</name>
</gene>
<proteinExistence type="predicted"/>
<dbReference type="SUPFAM" id="SSF55486">
    <property type="entry name" value="Metalloproteases ('zincins'), catalytic domain"/>
    <property type="match status" value="1"/>
</dbReference>
<accession>A0ABW5VX43</accession>
<dbReference type="RefSeq" id="WP_377185673.1">
    <property type="nucleotide sequence ID" value="NZ_JBHUOG010000002.1"/>
</dbReference>
<feature type="chain" id="PRO_5047030957" description="M6 family metalloprotease-like protein" evidence="1">
    <location>
        <begin position="38"/>
        <end position="417"/>
    </location>
</feature>